<feature type="transmembrane region" description="Helical" evidence="6">
    <location>
        <begin position="128"/>
        <end position="149"/>
    </location>
</feature>
<keyword evidence="9" id="KW-1185">Reference proteome</keyword>
<feature type="transmembrane region" description="Helical" evidence="6">
    <location>
        <begin position="32"/>
        <end position="49"/>
    </location>
</feature>
<dbReference type="GO" id="GO:0005886">
    <property type="term" value="C:plasma membrane"/>
    <property type="evidence" value="ECO:0007669"/>
    <property type="project" value="UniProtKB-SubCell"/>
</dbReference>
<keyword evidence="4 6" id="KW-1133">Transmembrane helix</keyword>
<protein>
    <submittedName>
        <fullName evidence="8">Putative copper resistance protein D</fullName>
    </submittedName>
</protein>
<organism evidence="8 9">
    <name type="scientific">Rhodoblastus acidophilus</name>
    <name type="common">Rhodopseudomonas acidophila</name>
    <dbReference type="NCBI Taxonomy" id="1074"/>
    <lineage>
        <taxon>Bacteria</taxon>
        <taxon>Pseudomonadati</taxon>
        <taxon>Pseudomonadota</taxon>
        <taxon>Alphaproteobacteria</taxon>
        <taxon>Hyphomicrobiales</taxon>
        <taxon>Rhodoblastaceae</taxon>
        <taxon>Rhodoblastus</taxon>
    </lineage>
</organism>
<gene>
    <name evidence="8" type="ORF">SAMN06265338_11647</name>
</gene>
<evidence type="ECO:0000256" key="3">
    <source>
        <dbReference type="ARBA" id="ARBA00022692"/>
    </source>
</evidence>
<accession>A0A212S8Q7</accession>
<dbReference type="GO" id="GO:0006825">
    <property type="term" value="P:copper ion transport"/>
    <property type="evidence" value="ECO:0007669"/>
    <property type="project" value="InterPro"/>
</dbReference>
<dbReference type="RefSeq" id="WP_141098511.1">
    <property type="nucleotide sequence ID" value="NZ_FYDG01000016.1"/>
</dbReference>
<dbReference type="OrthoDB" id="7032707at2"/>
<evidence type="ECO:0000256" key="1">
    <source>
        <dbReference type="ARBA" id="ARBA00004651"/>
    </source>
</evidence>
<evidence type="ECO:0000256" key="5">
    <source>
        <dbReference type="ARBA" id="ARBA00023136"/>
    </source>
</evidence>
<comment type="subcellular location">
    <subcellularLocation>
        <location evidence="1">Cell membrane</location>
        <topology evidence="1">Multi-pass membrane protein</topology>
    </subcellularLocation>
</comment>
<feature type="transmembrane region" description="Helical" evidence="6">
    <location>
        <begin position="214"/>
        <end position="234"/>
    </location>
</feature>
<evidence type="ECO:0000256" key="2">
    <source>
        <dbReference type="ARBA" id="ARBA00022475"/>
    </source>
</evidence>
<keyword evidence="3 6" id="KW-0812">Transmembrane</keyword>
<reference evidence="9" key="1">
    <citation type="submission" date="2017-06" db="EMBL/GenBank/DDBJ databases">
        <authorList>
            <person name="Varghese N."/>
            <person name="Submissions S."/>
        </authorList>
    </citation>
    <scope>NUCLEOTIDE SEQUENCE [LARGE SCALE GENOMIC DNA]</scope>
    <source>
        <strain evidence="9">DSM 137</strain>
    </source>
</reference>
<dbReference type="PANTHER" id="PTHR34820:SF4">
    <property type="entry name" value="INNER MEMBRANE PROTEIN YEBZ"/>
    <property type="match status" value="1"/>
</dbReference>
<dbReference type="PANTHER" id="PTHR34820">
    <property type="entry name" value="INNER MEMBRANE PROTEIN YEBZ"/>
    <property type="match status" value="1"/>
</dbReference>
<feature type="transmembrane region" description="Helical" evidence="6">
    <location>
        <begin position="169"/>
        <end position="193"/>
    </location>
</feature>
<sequence length="239" mass="24902">MTIAGLGDGWGALSDVDLTTSYLLDTGFGHVWLARLALSLGLAGILFAARSSLFERNVPNCAAVIVSGLLLVVQAGAGHAAAAPDDLRAIVQAFYALHVLGAAAWIGGLWPLLATLASARNDAHQDTLVCFVLGRFGLMASFAVALVVVGGAVNAWPQLKQPSFSPGSLWSIMLTAKMLLFAMLLAIACLNRFRLGPRMASDPAGTKAQILRNVVLDQWLALAVLFAVAILGAVSPEGN</sequence>
<dbReference type="InterPro" id="IPR008457">
    <property type="entry name" value="Cu-R_CopD_dom"/>
</dbReference>
<evidence type="ECO:0000313" key="9">
    <source>
        <dbReference type="Proteomes" id="UP000198418"/>
    </source>
</evidence>
<proteinExistence type="predicted"/>
<evidence type="ECO:0000259" key="7">
    <source>
        <dbReference type="Pfam" id="PF05425"/>
    </source>
</evidence>
<evidence type="ECO:0000313" key="8">
    <source>
        <dbReference type="EMBL" id="SNB81751.1"/>
    </source>
</evidence>
<keyword evidence="5 6" id="KW-0472">Membrane</keyword>
<dbReference type="Pfam" id="PF05425">
    <property type="entry name" value="CopD"/>
    <property type="match status" value="1"/>
</dbReference>
<feature type="transmembrane region" description="Helical" evidence="6">
    <location>
        <begin position="94"/>
        <end position="116"/>
    </location>
</feature>
<keyword evidence="2" id="KW-1003">Cell membrane</keyword>
<evidence type="ECO:0000256" key="4">
    <source>
        <dbReference type="ARBA" id="ARBA00022989"/>
    </source>
</evidence>
<feature type="domain" description="Copper resistance protein D" evidence="7">
    <location>
        <begin position="132"/>
        <end position="231"/>
    </location>
</feature>
<name>A0A212S8Q7_RHOAC</name>
<feature type="transmembrane region" description="Helical" evidence="6">
    <location>
        <begin position="61"/>
        <end position="82"/>
    </location>
</feature>
<dbReference type="InterPro" id="IPR032694">
    <property type="entry name" value="CopC/D"/>
</dbReference>
<evidence type="ECO:0000256" key="6">
    <source>
        <dbReference type="SAM" id="Phobius"/>
    </source>
</evidence>
<dbReference type="AlphaFoldDB" id="A0A212S8Q7"/>
<dbReference type="Proteomes" id="UP000198418">
    <property type="component" value="Unassembled WGS sequence"/>
</dbReference>
<dbReference type="EMBL" id="FYDG01000016">
    <property type="protein sequence ID" value="SNB81751.1"/>
    <property type="molecule type" value="Genomic_DNA"/>
</dbReference>